<dbReference type="InterPro" id="IPR010559">
    <property type="entry name" value="Sig_transdc_His_kin_internal"/>
</dbReference>
<keyword evidence="1" id="KW-0175">Coiled coil</keyword>
<dbReference type="EMBL" id="CP017141">
    <property type="protein sequence ID" value="AOM78020.1"/>
    <property type="molecule type" value="Genomic_DNA"/>
</dbReference>
<accession>A0A1D7QH77</accession>
<dbReference type="PANTHER" id="PTHR34220:SF7">
    <property type="entry name" value="SENSOR HISTIDINE KINASE YPDA"/>
    <property type="match status" value="1"/>
</dbReference>
<dbReference type="AlphaFoldDB" id="A0A1D7QH77"/>
<sequence>MTKKLYYNAIIRLFRKNIVMSNVVSQTTAILLGTNRNRAVTIAVHVIFWVCIFKWFLFQAQWVAGDQHPEATYMIGFQKYTIILACFYSISYVLGRQISDLKIGLWILLILVVTLLVYGLGVYLLYNYINLREGMPPYYRFFVKNISHLGLWTFIKDTDVLYFHFEQLGLGLFPPLTVKIFRVAFQSKLEKLKLEKNNLALELNFLRSQINPHFLFNTLNSVYSLIEDKDEVAASIVFSLSNMMRYALYDSNTSEVEVNKELNFIKSYIDIQNIRHSKRLSIEMDFMDTQDFKIPPLLLINFVENAFKHGVDKIAKDSWIKIKASIDNGNEFCFQISNLKPANGSPKSVGGIGFANTKRRLNILYPDRHLLEIIEDKLTYNLLLKIW</sequence>
<keyword evidence="2" id="KW-1133">Transmembrane helix</keyword>
<evidence type="ECO:0000313" key="4">
    <source>
        <dbReference type="EMBL" id="AOM78020.1"/>
    </source>
</evidence>
<feature type="transmembrane region" description="Helical" evidence="2">
    <location>
        <begin position="77"/>
        <end position="94"/>
    </location>
</feature>
<evidence type="ECO:0000256" key="2">
    <source>
        <dbReference type="SAM" id="Phobius"/>
    </source>
</evidence>
<evidence type="ECO:0000256" key="1">
    <source>
        <dbReference type="SAM" id="Coils"/>
    </source>
</evidence>
<organism evidence="4 5">
    <name type="scientific">Pedobacter steynii</name>
    <dbReference type="NCBI Taxonomy" id="430522"/>
    <lineage>
        <taxon>Bacteria</taxon>
        <taxon>Pseudomonadati</taxon>
        <taxon>Bacteroidota</taxon>
        <taxon>Sphingobacteriia</taxon>
        <taxon>Sphingobacteriales</taxon>
        <taxon>Sphingobacteriaceae</taxon>
        <taxon>Pedobacter</taxon>
    </lineage>
</organism>
<dbReference type="KEGG" id="psty:BFS30_13020"/>
<feature type="coiled-coil region" evidence="1">
    <location>
        <begin position="182"/>
        <end position="209"/>
    </location>
</feature>
<dbReference type="GO" id="GO:0016020">
    <property type="term" value="C:membrane"/>
    <property type="evidence" value="ECO:0007669"/>
    <property type="project" value="InterPro"/>
</dbReference>
<reference evidence="4 5" key="1">
    <citation type="submission" date="2016-08" db="EMBL/GenBank/DDBJ databases">
        <authorList>
            <person name="Seilhamer J.J."/>
        </authorList>
    </citation>
    <scope>NUCLEOTIDE SEQUENCE [LARGE SCALE GENOMIC DNA]</scope>
    <source>
        <strain evidence="4 5">DX4</strain>
    </source>
</reference>
<dbReference type="GO" id="GO:0000155">
    <property type="term" value="F:phosphorelay sensor kinase activity"/>
    <property type="evidence" value="ECO:0007669"/>
    <property type="project" value="InterPro"/>
</dbReference>
<dbReference type="RefSeq" id="WP_069379694.1">
    <property type="nucleotide sequence ID" value="NZ_CP017141.1"/>
</dbReference>
<feature type="transmembrane region" description="Helical" evidence="2">
    <location>
        <begin position="106"/>
        <end position="126"/>
    </location>
</feature>
<protein>
    <recommendedName>
        <fullName evidence="3">Signal transduction histidine kinase internal region domain-containing protein</fullName>
    </recommendedName>
</protein>
<dbReference type="InterPro" id="IPR050640">
    <property type="entry name" value="Bact_2-comp_sensor_kinase"/>
</dbReference>
<evidence type="ECO:0000313" key="5">
    <source>
        <dbReference type="Proteomes" id="UP000094313"/>
    </source>
</evidence>
<feature type="transmembrane region" description="Helical" evidence="2">
    <location>
        <begin position="39"/>
        <end position="57"/>
    </location>
</feature>
<dbReference type="Proteomes" id="UP000094313">
    <property type="component" value="Chromosome"/>
</dbReference>
<gene>
    <name evidence="4" type="ORF">BFS30_13020</name>
</gene>
<evidence type="ECO:0000259" key="3">
    <source>
        <dbReference type="Pfam" id="PF06580"/>
    </source>
</evidence>
<keyword evidence="5" id="KW-1185">Reference proteome</keyword>
<dbReference type="Pfam" id="PF06580">
    <property type="entry name" value="His_kinase"/>
    <property type="match status" value="1"/>
</dbReference>
<keyword evidence="2" id="KW-0812">Transmembrane</keyword>
<name>A0A1D7QH77_9SPHI</name>
<proteinExistence type="predicted"/>
<feature type="domain" description="Signal transduction histidine kinase internal region" evidence="3">
    <location>
        <begin position="202"/>
        <end position="280"/>
    </location>
</feature>
<dbReference type="PANTHER" id="PTHR34220">
    <property type="entry name" value="SENSOR HISTIDINE KINASE YPDA"/>
    <property type="match status" value="1"/>
</dbReference>
<dbReference type="OrthoDB" id="9792992at2"/>
<keyword evidence="2" id="KW-0472">Membrane</keyword>